<feature type="non-terminal residue" evidence="1">
    <location>
        <position position="77"/>
    </location>
</feature>
<protein>
    <submittedName>
        <fullName evidence="1">Uncharacterized protein</fullName>
    </submittedName>
</protein>
<accession>X1TUR2</accession>
<evidence type="ECO:0000313" key="1">
    <source>
        <dbReference type="EMBL" id="GAJ09078.1"/>
    </source>
</evidence>
<dbReference type="EMBL" id="BARW01026768">
    <property type="protein sequence ID" value="GAJ09078.1"/>
    <property type="molecule type" value="Genomic_DNA"/>
</dbReference>
<sequence length="77" mass="8494">MGVIMLAIGIPLLFFPFWGPSTPLSVHAPLALTDPYFTSEQMEDRAEFFAFPADFYVETKPVPAARAMMMAVVGEIP</sequence>
<dbReference type="AlphaFoldDB" id="X1TUR2"/>
<gene>
    <name evidence="1" type="ORF">S12H4_43586</name>
</gene>
<reference evidence="1" key="1">
    <citation type="journal article" date="2014" name="Front. Microbiol.">
        <title>High frequency of phylogenetically diverse reductive dehalogenase-homologous genes in deep subseafloor sedimentary metagenomes.</title>
        <authorList>
            <person name="Kawai M."/>
            <person name="Futagami T."/>
            <person name="Toyoda A."/>
            <person name="Takaki Y."/>
            <person name="Nishi S."/>
            <person name="Hori S."/>
            <person name="Arai W."/>
            <person name="Tsubouchi T."/>
            <person name="Morono Y."/>
            <person name="Uchiyama I."/>
            <person name="Ito T."/>
            <person name="Fujiyama A."/>
            <person name="Inagaki F."/>
            <person name="Takami H."/>
        </authorList>
    </citation>
    <scope>NUCLEOTIDE SEQUENCE</scope>
    <source>
        <strain evidence="1">Expedition CK06-06</strain>
    </source>
</reference>
<proteinExistence type="predicted"/>
<organism evidence="1">
    <name type="scientific">marine sediment metagenome</name>
    <dbReference type="NCBI Taxonomy" id="412755"/>
    <lineage>
        <taxon>unclassified sequences</taxon>
        <taxon>metagenomes</taxon>
        <taxon>ecological metagenomes</taxon>
    </lineage>
</organism>
<name>X1TUR2_9ZZZZ</name>
<comment type="caution">
    <text evidence="1">The sequence shown here is derived from an EMBL/GenBank/DDBJ whole genome shotgun (WGS) entry which is preliminary data.</text>
</comment>